<evidence type="ECO:0000256" key="3">
    <source>
        <dbReference type="RuleBase" id="RU367104"/>
    </source>
</evidence>
<dbReference type="GO" id="GO:0004843">
    <property type="term" value="F:cysteine-type deubiquitinase activity"/>
    <property type="evidence" value="ECO:0007669"/>
    <property type="project" value="UniProtKB-UniRule"/>
</dbReference>
<feature type="compositionally biased region" description="Polar residues" evidence="4">
    <location>
        <begin position="98"/>
        <end position="124"/>
    </location>
</feature>
<evidence type="ECO:0000256" key="2">
    <source>
        <dbReference type="ARBA" id="ARBA00022801"/>
    </source>
</evidence>
<dbReference type="Gene3D" id="3.90.70.80">
    <property type="match status" value="1"/>
</dbReference>
<feature type="compositionally biased region" description="Polar residues" evidence="4">
    <location>
        <begin position="281"/>
        <end position="300"/>
    </location>
</feature>
<comment type="caution">
    <text evidence="6">The sequence shown here is derived from an EMBL/GenBank/DDBJ whole genome shotgun (WGS) entry which is preliminary data.</text>
</comment>
<feature type="compositionally biased region" description="Low complexity" evidence="4">
    <location>
        <begin position="186"/>
        <end position="198"/>
    </location>
</feature>
<dbReference type="EC" id="3.4.19.12" evidence="3"/>
<comment type="catalytic activity">
    <reaction evidence="1 3">
        <text>Thiol-dependent hydrolysis of ester, thioester, amide, peptide and isopeptide bonds formed by the C-terminal Gly of ubiquitin (a 76-residue protein attached to proteins as an intracellular targeting signal).</text>
        <dbReference type="EC" id="3.4.19.12"/>
    </reaction>
</comment>
<keyword evidence="3" id="KW-0788">Thiol protease</keyword>
<dbReference type="GO" id="GO:0005829">
    <property type="term" value="C:cytosol"/>
    <property type="evidence" value="ECO:0007669"/>
    <property type="project" value="TreeGrafter"/>
</dbReference>
<keyword evidence="7" id="KW-1185">Reference proteome</keyword>
<dbReference type="Proteomes" id="UP001190700">
    <property type="component" value="Unassembled WGS sequence"/>
</dbReference>
<feature type="transmembrane region" description="Helical" evidence="5">
    <location>
        <begin position="506"/>
        <end position="533"/>
    </location>
</feature>
<sequence>MTSDNKLPTKDFRYPSNATAALSVRFPSVKQNSAVGGTSRFIAARVGGGPPTLATAAGTRGSTLAAYSRPGPPAAQPHAGTSARNQYRARVGYVPTAEPNSSGGLRNYKTTWAGPTQPKQSVLATSHPPAATSPRQDVKPCSPDTGARRDFASHTLPTPGKSRSHSVSRPAEKENQPPQEAKRNMPSRPSSSGRQRPGAVMAPSKFGSRPASPGAVVPLPWPPSSQGQERTATAVAEDKRLHPGARSKGSRPGTPSRSPRMTKDETEVPPSRSPGGASIISRFTTRFTSAAPSENNSSEGTPSRRTSQSAAAAVSTAAPTGKLCCDKCDGPHETDLCPIYKKPREDHPDAQKGKGPSMGGDGGNFVLKNARVVRQPGDGSCMFHSLSHGLSNMTSASTLRREIAGFIEKNGDLRIADTPLKDWIKWDSRDSVAAYARRMAVGGWGGGIEMAAFSRLKNRVSARRSHANGTTSASHRSDPDDAEVGGGGGGGPRVPFCSTVGCGIPLYGIGMGALSVLALCGLILCLTFVGAYVQK</sequence>
<evidence type="ECO:0000256" key="5">
    <source>
        <dbReference type="SAM" id="Phobius"/>
    </source>
</evidence>
<evidence type="ECO:0000256" key="1">
    <source>
        <dbReference type="ARBA" id="ARBA00000707"/>
    </source>
</evidence>
<feature type="compositionally biased region" description="Low complexity" evidence="4">
    <location>
        <begin position="301"/>
        <end position="316"/>
    </location>
</feature>
<accession>A0AAE0BIN2</accession>
<dbReference type="AlphaFoldDB" id="A0AAE0BIN2"/>
<dbReference type="GO" id="GO:0016579">
    <property type="term" value="P:protein deubiquitination"/>
    <property type="evidence" value="ECO:0007669"/>
    <property type="project" value="TreeGrafter"/>
</dbReference>
<evidence type="ECO:0000256" key="4">
    <source>
        <dbReference type="SAM" id="MobiDB-lite"/>
    </source>
</evidence>
<feature type="region of interest" description="Disordered" evidence="4">
    <location>
        <begin position="464"/>
        <end position="488"/>
    </location>
</feature>
<gene>
    <name evidence="6" type="ORF">CYMTET_53176</name>
</gene>
<protein>
    <recommendedName>
        <fullName evidence="3">Ubiquitin thioesterase OTU</fullName>
        <ecNumber evidence="3">3.4.19.12</ecNumber>
    </recommendedName>
</protein>
<dbReference type="GO" id="GO:0036503">
    <property type="term" value="P:ERAD pathway"/>
    <property type="evidence" value="ECO:0007669"/>
    <property type="project" value="TreeGrafter"/>
</dbReference>
<dbReference type="GO" id="GO:0030968">
    <property type="term" value="P:endoplasmic reticulum unfolded protein response"/>
    <property type="evidence" value="ECO:0007669"/>
    <property type="project" value="TreeGrafter"/>
</dbReference>
<feature type="region of interest" description="Disordered" evidence="4">
    <location>
        <begin position="339"/>
        <end position="362"/>
    </location>
</feature>
<keyword evidence="2 3" id="KW-0378">Hydrolase</keyword>
<keyword evidence="5" id="KW-0472">Membrane</keyword>
<keyword evidence="3" id="KW-0833">Ubl conjugation pathway</keyword>
<proteinExistence type="predicted"/>
<dbReference type="PANTHER" id="PTHR13312">
    <property type="entry name" value="HIV-INDUCED PROTEIN-7-LIKE PROTEASE"/>
    <property type="match status" value="1"/>
</dbReference>
<keyword evidence="5" id="KW-1133">Transmembrane helix</keyword>
<comment type="function">
    <text evidence="3">Hydrolase that can remove conjugated ubiquitin from proteins and may therefore play an important regulatory role at the level of protein turnover by preventing degradation.</text>
</comment>
<evidence type="ECO:0000313" key="7">
    <source>
        <dbReference type="Proteomes" id="UP001190700"/>
    </source>
</evidence>
<feature type="region of interest" description="Disordered" evidence="4">
    <location>
        <begin position="60"/>
        <end position="316"/>
    </location>
</feature>
<dbReference type="GO" id="GO:0005634">
    <property type="term" value="C:nucleus"/>
    <property type="evidence" value="ECO:0007669"/>
    <property type="project" value="TreeGrafter"/>
</dbReference>
<dbReference type="CDD" id="cd22744">
    <property type="entry name" value="OTU"/>
    <property type="match status" value="1"/>
</dbReference>
<organism evidence="6 7">
    <name type="scientific">Cymbomonas tetramitiformis</name>
    <dbReference type="NCBI Taxonomy" id="36881"/>
    <lineage>
        <taxon>Eukaryota</taxon>
        <taxon>Viridiplantae</taxon>
        <taxon>Chlorophyta</taxon>
        <taxon>Pyramimonadophyceae</taxon>
        <taxon>Pyramimonadales</taxon>
        <taxon>Pyramimonadaceae</taxon>
        <taxon>Cymbomonas</taxon>
    </lineage>
</organism>
<keyword evidence="3" id="KW-0963">Cytoplasm</keyword>
<name>A0AAE0BIN2_9CHLO</name>
<dbReference type="PANTHER" id="PTHR13312:SF0">
    <property type="entry name" value="UBIQUITIN THIOESTERASE OTU1"/>
    <property type="match status" value="1"/>
</dbReference>
<keyword evidence="3" id="KW-0645">Protease</keyword>
<reference evidence="6 7" key="1">
    <citation type="journal article" date="2015" name="Genome Biol. Evol.">
        <title>Comparative Genomics of a Bacterivorous Green Alga Reveals Evolutionary Causalities and Consequences of Phago-Mixotrophic Mode of Nutrition.</title>
        <authorList>
            <person name="Burns J.A."/>
            <person name="Paasch A."/>
            <person name="Narechania A."/>
            <person name="Kim E."/>
        </authorList>
    </citation>
    <scope>NUCLEOTIDE SEQUENCE [LARGE SCALE GENOMIC DNA]</scope>
    <source>
        <strain evidence="6 7">PLY_AMNH</strain>
    </source>
</reference>
<dbReference type="EMBL" id="LGRX02034899">
    <property type="protein sequence ID" value="KAK3236700.1"/>
    <property type="molecule type" value="Genomic_DNA"/>
</dbReference>
<feature type="compositionally biased region" description="Basic and acidic residues" evidence="4">
    <location>
        <begin position="342"/>
        <end position="352"/>
    </location>
</feature>
<comment type="subcellular location">
    <subcellularLocation>
        <location evidence="3">Cytoplasm</location>
    </subcellularLocation>
</comment>
<evidence type="ECO:0000313" key="6">
    <source>
        <dbReference type="EMBL" id="KAK3236700.1"/>
    </source>
</evidence>
<keyword evidence="5" id="KW-0812">Transmembrane</keyword>
<feature type="compositionally biased region" description="Basic and acidic residues" evidence="4">
    <location>
        <begin position="170"/>
        <end position="183"/>
    </location>
</feature>